<dbReference type="InterPro" id="IPR039448">
    <property type="entry name" value="Beta_helix"/>
</dbReference>
<dbReference type="SUPFAM" id="SSF51126">
    <property type="entry name" value="Pectin lyase-like"/>
    <property type="match status" value="1"/>
</dbReference>
<dbReference type="InterPro" id="IPR000601">
    <property type="entry name" value="PKD_dom"/>
</dbReference>
<dbReference type="Pfam" id="PF13229">
    <property type="entry name" value="Beta_helix"/>
    <property type="match status" value="1"/>
</dbReference>
<dbReference type="InterPro" id="IPR012334">
    <property type="entry name" value="Pectin_lyas_fold"/>
</dbReference>
<evidence type="ECO:0000313" key="6">
    <source>
        <dbReference type="EMBL" id="MER7178802.1"/>
    </source>
</evidence>
<evidence type="ECO:0000256" key="3">
    <source>
        <dbReference type="ARBA" id="ARBA00022729"/>
    </source>
</evidence>
<dbReference type="InterPro" id="IPR052052">
    <property type="entry name" value="Polysaccharide_Lyase_9"/>
</dbReference>
<sequence length="959" mass="96811">MHRSRPALGLSLAVIVAAGVMSGWGTGRAAAEPVSGGTLYVDRGTPSCSDSGTGTESRPFCTVQAAADVVEPGDTVRILGDSLSPYSEAVTLTRSGTSDQPITFSGAPLSPSRSTAVLAAPASAPALTLKGVHDVRVESLTFSDEHHSDVVAVTGSDHVTLDRLTVDNSAPTVPVIGTAIGVDGTSSDVTVSRNTLNPSTAYGVRVAPGAARVTVTTNMIFMQQQGGIAVSGAADTDVTSNTVFAPCATGISLDGGSSGVVENNVAITLGSMQTRACQAPTAPLYAVSADSTSQVTADYNVAANDAPASAPARTEYSWAGTSYATSAAFRDGTGQGTHDIDGIHAYPSTPSEHSPLIDSADATAPGELSTDSQTRPRVDDLLVDNTGNGTGHPDRGALERQDTLTIASGDVPTPPKGLAPLGISMKTDATSSWGAALAYSADFGDGSDPATGTPGTAVSHTYTTPGLYTTRITFTEPDGTSAEKSYAGVAAGTATPPAAALSVAPDTANGQVSAGFARFTVPAPADPWEVEYRTLSFGDGTQDNLAADAQEPTQPTHQYAAPGTYTATLTQTDLLGRTTTATTVFHAADAFVAVTPQYDTEKTIAAHGVLKLSAATLRADSNGVDAVQLQLVTSNAKANGALTLYTHGTTRPGTAAIAFEPGRTATAETTVKVTPTGSVDLYNGSSGAVTVNVATVGLQSHAQYADTYHPVAPARLLDTRTGTGGTRGPVGGGHSVTLPVGGTHGVPAGAHAVVLDVTATTTKASGDLTVATHSTNDSIVSGPYWTTGQTATTQVVIPVYDGKVVLHNESKASANLVADLVGWYGTATGGSEFLPAAPARILDTRTGTGTGKVARLAAHAALKLRVTGAHGVPATGVTAADLNLTVPAPSGNGYLVAYPDGTSRPGVYSLSFTKGHTAAGRALVKAGTDGEIDLYNAGSAPVDVYADLLGDYDVFPATS</sequence>
<gene>
    <name evidence="6" type="ORF">ABT404_04835</name>
</gene>
<evidence type="ECO:0000313" key="7">
    <source>
        <dbReference type="Proteomes" id="UP001474181"/>
    </source>
</evidence>
<feature type="region of interest" description="Disordered" evidence="4">
    <location>
        <begin position="330"/>
        <end position="376"/>
    </location>
</feature>
<dbReference type="InterPro" id="IPR022409">
    <property type="entry name" value="PKD/Chitinase_dom"/>
</dbReference>
<evidence type="ECO:0000256" key="2">
    <source>
        <dbReference type="ARBA" id="ARBA00022525"/>
    </source>
</evidence>
<evidence type="ECO:0000256" key="4">
    <source>
        <dbReference type="SAM" id="MobiDB-lite"/>
    </source>
</evidence>
<dbReference type="RefSeq" id="WP_350777475.1">
    <property type="nucleotide sequence ID" value="NZ_JBEPEK010000021.1"/>
</dbReference>
<dbReference type="Gene3D" id="2.160.20.10">
    <property type="entry name" value="Single-stranded right-handed beta-helix, Pectin lyase-like"/>
    <property type="match status" value="1"/>
</dbReference>
<comment type="subcellular location">
    <subcellularLocation>
        <location evidence="1">Secreted</location>
    </subcellularLocation>
</comment>
<feature type="domain" description="PKD" evidence="5">
    <location>
        <begin position="434"/>
        <end position="485"/>
    </location>
</feature>
<feature type="domain" description="PKD" evidence="5">
    <location>
        <begin position="536"/>
        <end position="583"/>
    </location>
</feature>
<dbReference type="EMBL" id="JBEPEK010000021">
    <property type="protein sequence ID" value="MER7178802.1"/>
    <property type="molecule type" value="Genomic_DNA"/>
</dbReference>
<name>A0ABV1WPS1_9ACTN</name>
<protein>
    <submittedName>
        <fullName evidence="6">PKD domain-containing protein</fullName>
    </submittedName>
</protein>
<dbReference type="InterPro" id="IPR013783">
    <property type="entry name" value="Ig-like_fold"/>
</dbReference>
<keyword evidence="7" id="KW-1185">Reference proteome</keyword>
<comment type="caution">
    <text evidence="6">The sequence shown here is derived from an EMBL/GenBank/DDBJ whole genome shotgun (WGS) entry which is preliminary data.</text>
</comment>
<evidence type="ECO:0000259" key="5">
    <source>
        <dbReference type="PROSITE" id="PS50093"/>
    </source>
</evidence>
<organism evidence="6 7">
    <name type="scientific">Streptomyces hyaluromycini</name>
    <dbReference type="NCBI Taxonomy" id="1377993"/>
    <lineage>
        <taxon>Bacteria</taxon>
        <taxon>Bacillati</taxon>
        <taxon>Actinomycetota</taxon>
        <taxon>Actinomycetes</taxon>
        <taxon>Kitasatosporales</taxon>
        <taxon>Streptomycetaceae</taxon>
        <taxon>Streptomyces</taxon>
    </lineage>
</organism>
<dbReference type="CDD" id="cd00146">
    <property type="entry name" value="PKD"/>
    <property type="match status" value="1"/>
</dbReference>
<dbReference type="Pfam" id="PF18911">
    <property type="entry name" value="PKD_4"/>
    <property type="match status" value="2"/>
</dbReference>
<keyword evidence="3" id="KW-0732">Signal</keyword>
<evidence type="ECO:0000256" key="1">
    <source>
        <dbReference type="ARBA" id="ARBA00004613"/>
    </source>
</evidence>
<accession>A0ABV1WPS1</accession>
<dbReference type="PANTHER" id="PTHR40088:SF2">
    <property type="entry name" value="SECRETED SUGAR HYDROLASE"/>
    <property type="match status" value="1"/>
</dbReference>
<dbReference type="Gene3D" id="2.60.40.10">
    <property type="entry name" value="Immunoglobulins"/>
    <property type="match status" value="2"/>
</dbReference>
<dbReference type="Proteomes" id="UP001474181">
    <property type="component" value="Unassembled WGS sequence"/>
</dbReference>
<reference evidence="6 7" key="1">
    <citation type="submission" date="2024-06" db="EMBL/GenBank/DDBJ databases">
        <title>The Natural Products Discovery Center: Release of the First 8490 Sequenced Strains for Exploring Actinobacteria Biosynthetic Diversity.</title>
        <authorList>
            <person name="Kalkreuter E."/>
            <person name="Kautsar S.A."/>
            <person name="Yang D."/>
            <person name="Bader C.D."/>
            <person name="Teijaro C.N."/>
            <person name="Fluegel L."/>
            <person name="Davis C.M."/>
            <person name="Simpson J.R."/>
            <person name="Lauterbach L."/>
            <person name="Steele A.D."/>
            <person name="Gui C."/>
            <person name="Meng S."/>
            <person name="Li G."/>
            <person name="Viehrig K."/>
            <person name="Ye F."/>
            <person name="Su P."/>
            <person name="Kiefer A.F."/>
            <person name="Nichols A."/>
            <person name="Cepeda A.J."/>
            <person name="Yan W."/>
            <person name="Fan B."/>
            <person name="Jiang Y."/>
            <person name="Adhikari A."/>
            <person name="Zheng C.-J."/>
            <person name="Schuster L."/>
            <person name="Cowan T.M."/>
            <person name="Smanski M.J."/>
            <person name="Chevrette M.G."/>
            <person name="De Carvalho L.P.S."/>
            <person name="Shen B."/>
        </authorList>
    </citation>
    <scope>NUCLEOTIDE SEQUENCE [LARGE SCALE GENOMIC DNA]</scope>
    <source>
        <strain evidence="6 7">NPDC000234</strain>
    </source>
</reference>
<dbReference type="InterPro" id="IPR011050">
    <property type="entry name" value="Pectin_lyase_fold/virulence"/>
</dbReference>
<dbReference type="SMART" id="SM00089">
    <property type="entry name" value="PKD"/>
    <property type="match status" value="2"/>
</dbReference>
<dbReference type="PANTHER" id="PTHR40088">
    <property type="entry name" value="PECTATE LYASE (EUROFUNG)"/>
    <property type="match status" value="1"/>
</dbReference>
<dbReference type="PROSITE" id="PS50093">
    <property type="entry name" value="PKD"/>
    <property type="match status" value="2"/>
</dbReference>
<dbReference type="SUPFAM" id="SSF49299">
    <property type="entry name" value="PKD domain"/>
    <property type="match status" value="2"/>
</dbReference>
<proteinExistence type="predicted"/>
<keyword evidence="2" id="KW-0964">Secreted</keyword>
<dbReference type="InterPro" id="IPR035986">
    <property type="entry name" value="PKD_dom_sf"/>
</dbReference>